<dbReference type="AlphaFoldDB" id="A0AA35R885"/>
<organism evidence="3 4">
    <name type="scientific">Geodia barretti</name>
    <name type="common">Barrett's horny sponge</name>
    <dbReference type="NCBI Taxonomy" id="519541"/>
    <lineage>
        <taxon>Eukaryota</taxon>
        <taxon>Metazoa</taxon>
        <taxon>Porifera</taxon>
        <taxon>Demospongiae</taxon>
        <taxon>Heteroscleromorpha</taxon>
        <taxon>Tetractinellida</taxon>
        <taxon>Astrophorina</taxon>
        <taxon>Geodiidae</taxon>
        <taxon>Geodia</taxon>
    </lineage>
</organism>
<evidence type="ECO:0000256" key="2">
    <source>
        <dbReference type="SAM" id="Phobius"/>
    </source>
</evidence>
<feature type="compositionally biased region" description="Pro residues" evidence="1">
    <location>
        <begin position="407"/>
        <end position="440"/>
    </location>
</feature>
<keyword evidence="2" id="KW-1133">Transmembrane helix</keyword>
<keyword evidence="2" id="KW-0472">Membrane</keyword>
<comment type="caution">
    <text evidence="3">The sequence shown here is derived from an EMBL/GenBank/DDBJ whole genome shotgun (WGS) entry which is preliminary data.</text>
</comment>
<feature type="compositionally biased region" description="Polar residues" evidence="1">
    <location>
        <begin position="148"/>
        <end position="174"/>
    </location>
</feature>
<feature type="region of interest" description="Disordered" evidence="1">
    <location>
        <begin position="375"/>
        <end position="475"/>
    </location>
</feature>
<feature type="compositionally biased region" description="Pro residues" evidence="1">
    <location>
        <begin position="447"/>
        <end position="475"/>
    </location>
</feature>
<sequence>MMSPVYNHQVCGYLKLQPAIILSTFTYIAFYSLGMTTAVVTTSSTPSIHSTSPRSSIGVIAGSVLASLFLVGIIVVTLIVLAFVYSGRLKKWKVSRVGEENCYGAQEMLMRPGSSTGTLSVSTSPPPHSPRAALPSYDVVTTTDSSVPYYSHANPTTEASGNGSSSTVVYSETNESMRRVVASHSTDDGLVTSHQPTLPSQYSTMGPTSLQAPQGEKYAELVFESSRAPPMPSLDTLVPPVKYTMVKPSKKPHPKSPRPDPEHSAGSQSAVGPDKHPLDRRITIDMAIQQLQQLTPYWWAVGEAAGMQRAALKEIQAHYKGDAKESFAEVMHQIFIPDHTTWTQLAGLCEGVGFADLATALLDSYTTGVLPVAIEEDEDTLRPPPTKPAPPIPPRGTVQDEDQDLPPSLPPPLSPDDIPPSLPPPLAPEDIPPSPPPPLAPEDVPLSVPPPPLRAEAPPPRPPKASKPPAVPPRH</sequence>
<keyword evidence="2" id="KW-0812">Transmembrane</keyword>
<feature type="region of interest" description="Disordered" evidence="1">
    <location>
        <begin position="114"/>
        <end position="134"/>
    </location>
</feature>
<reference evidence="3" key="1">
    <citation type="submission" date="2023-03" db="EMBL/GenBank/DDBJ databases">
        <authorList>
            <person name="Steffen K."/>
            <person name="Cardenas P."/>
        </authorList>
    </citation>
    <scope>NUCLEOTIDE SEQUENCE</scope>
</reference>
<evidence type="ECO:0000313" key="4">
    <source>
        <dbReference type="Proteomes" id="UP001174909"/>
    </source>
</evidence>
<proteinExistence type="predicted"/>
<feature type="compositionally biased region" description="Pro residues" evidence="1">
    <location>
        <begin position="382"/>
        <end position="394"/>
    </location>
</feature>
<protein>
    <recommendedName>
        <fullName evidence="5">Death domain-containing protein</fullName>
    </recommendedName>
</protein>
<evidence type="ECO:0000256" key="1">
    <source>
        <dbReference type="SAM" id="MobiDB-lite"/>
    </source>
</evidence>
<evidence type="ECO:0008006" key="5">
    <source>
        <dbReference type="Google" id="ProtNLM"/>
    </source>
</evidence>
<feature type="region of interest" description="Disordered" evidence="1">
    <location>
        <begin position="244"/>
        <end position="277"/>
    </location>
</feature>
<dbReference type="Proteomes" id="UP001174909">
    <property type="component" value="Unassembled WGS sequence"/>
</dbReference>
<accession>A0AA35R885</accession>
<feature type="compositionally biased region" description="Low complexity" evidence="1">
    <location>
        <begin position="114"/>
        <end position="123"/>
    </location>
</feature>
<evidence type="ECO:0000313" key="3">
    <source>
        <dbReference type="EMBL" id="CAI8006018.1"/>
    </source>
</evidence>
<feature type="transmembrane region" description="Helical" evidence="2">
    <location>
        <begin position="60"/>
        <end position="86"/>
    </location>
</feature>
<gene>
    <name evidence="3" type="ORF">GBAR_LOCUS4527</name>
</gene>
<keyword evidence="4" id="KW-1185">Reference proteome</keyword>
<dbReference type="EMBL" id="CASHTH010000656">
    <property type="protein sequence ID" value="CAI8006018.1"/>
    <property type="molecule type" value="Genomic_DNA"/>
</dbReference>
<feature type="region of interest" description="Disordered" evidence="1">
    <location>
        <begin position="148"/>
        <end position="216"/>
    </location>
</feature>
<feature type="compositionally biased region" description="Polar residues" evidence="1">
    <location>
        <begin position="192"/>
        <end position="212"/>
    </location>
</feature>
<feature type="transmembrane region" description="Helical" evidence="2">
    <location>
        <begin position="20"/>
        <end position="40"/>
    </location>
</feature>
<name>A0AA35R885_GEOBA</name>